<reference evidence="2 3" key="1">
    <citation type="submission" date="2024-09" db="EMBL/GenBank/DDBJ databases">
        <authorList>
            <person name="Sun Q."/>
            <person name="Mori K."/>
        </authorList>
    </citation>
    <scope>NUCLEOTIDE SEQUENCE [LARGE SCALE GENOMIC DNA]</scope>
    <source>
        <strain evidence="2 3">CECT 8300</strain>
    </source>
</reference>
<dbReference type="RefSeq" id="WP_290270627.1">
    <property type="nucleotide sequence ID" value="NZ_JAUFQP010000010.1"/>
</dbReference>
<name>A0ABV5H3V8_9FLAO</name>
<evidence type="ECO:0000313" key="2">
    <source>
        <dbReference type="EMBL" id="MFB9106555.1"/>
    </source>
</evidence>
<gene>
    <name evidence="2" type="ORF">ACFFU1_16725</name>
</gene>
<evidence type="ECO:0000259" key="1">
    <source>
        <dbReference type="Pfam" id="PF08401"/>
    </source>
</evidence>
<proteinExistence type="predicted"/>
<dbReference type="InterPro" id="IPR013610">
    <property type="entry name" value="ArdC_N"/>
</dbReference>
<feature type="domain" description="N-terminal" evidence="1">
    <location>
        <begin position="39"/>
        <end position="102"/>
    </location>
</feature>
<dbReference type="Pfam" id="PF08401">
    <property type="entry name" value="ArdcN"/>
    <property type="match status" value="1"/>
</dbReference>
<sequence length="114" mass="13460">MKNLYTQIFGCKDRTEKKELLKALSQKAKAVQQLEDEPRNINSILIEMYTNEIHQEFKTFKGWIKENKRVKKGEKGFFVWSKKLKGTEKKEGAEEDKDFKFFGIAYIFSNAQVE</sequence>
<dbReference type="EMBL" id="JBHMFA010000017">
    <property type="protein sequence ID" value="MFB9106555.1"/>
    <property type="molecule type" value="Genomic_DNA"/>
</dbReference>
<organism evidence="2 3">
    <name type="scientific">Algibacter miyuki</name>
    <dbReference type="NCBI Taxonomy" id="1306933"/>
    <lineage>
        <taxon>Bacteria</taxon>
        <taxon>Pseudomonadati</taxon>
        <taxon>Bacteroidota</taxon>
        <taxon>Flavobacteriia</taxon>
        <taxon>Flavobacteriales</taxon>
        <taxon>Flavobacteriaceae</taxon>
        <taxon>Algibacter</taxon>
    </lineage>
</organism>
<dbReference type="Proteomes" id="UP001589590">
    <property type="component" value="Unassembled WGS sequence"/>
</dbReference>
<keyword evidence="3" id="KW-1185">Reference proteome</keyword>
<protein>
    <submittedName>
        <fullName evidence="2">ArdC-like ssDNA-binding domain-containing protein</fullName>
    </submittedName>
</protein>
<comment type="caution">
    <text evidence="2">The sequence shown here is derived from an EMBL/GenBank/DDBJ whole genome shotgun (WGS) entry which is preliminary data.</text>
</comment>
<evidence type="ECO:0000313" key="3">
    <source>
        <dbReference type="Proteomes" id="UP001589590"/>
    </source>
</evidence>
<accession>A0ABV5H3V8</accession>